<sequence>MDKNTIHNIELFKSHTAPRHTAFRILDPIGLFRLLQEKVSVFIRIPPLLRSDGLTIELLNVSVRKAAVYAYWRTHGCFLCFKVPTRCRGPPFFKNRTTILENGGNAMWQRNNGQGEAEKLQNRFTSYLVTAVNRRRKDYMNQRNRKLRMECSMEDEAWDLEYDEQVYHNLPLPMQLENDSLIYALKQITDRERHVFLSHALEDKSFEELAAELGITYKGAAAIYYRTIQKIKQRMGEGRNGFYGTSEAGKSRK</sequence>
<dbReference type="HOGENOM" id="CLU_1097423_0_0_9"/>
<dbReference type="Proteomes" id="UP000004968">
    <property type="component" value="Unassembled WGS sequence"/>
</dbReference>
<dbReference type="GeneID" id="93152997"/>
<protein>
    <submittedName>
        <fullName evidence="1">RNA polymerase sigma factor, sigma-70 family</fullName>
    </submittedName>
</protein>
<name>D3ABT8_9FIRM</name>
<gene>
    <name evidence="1" type="ORF">CLOSTHATH_01066</name>
</gene>
<comment type="caution">
    <text evidence="1">The sequence shown here is derived from an EMBL/GenBank/DDBJ whole genome shotgun (WGS) entry which is preliminary data.</text>
</comment>
<evidence type="ECO:0000313" key="2">
    <source>
        <dbReference type="Proteomes" id="UP000004968"/>
    </source>
</evidence>
<dbReference type="EMBL" id="ACIO01000073">
    <property type="protein sequence ID" value="EFD00761.1"/>
    <property type="molecule type" value="Genomic_DNA"/>
</dbReference>
<evidence type="ECO:0000313" key="1">
    <source>
        <dbReference type="EMBL" id="EFD00761.1"/>
    </source>
</evidence>
<dbReference type="RefSeq" id="WP_006771608.1">
    <property type="nucleotide sequence ID" value="NZ_GG667616.1"/>
</dbReference>
<dbReference type="InterPro" id="IPR013324">
    <property type="entry name" value="RNA_pol_sigma_r3/r4-like"/>
</dbReference>
<organism evidence="1 2">
    <name type="scientific">Hungatella hathewayi DSM 13479</name>
    <dbReference type="NCBI Taxonomy" id="566550"/>
    <lineage>
        <taxon>Bacteria</taxon>
        <taxon>Bacillati</taxon>
        <taxon>Bacillota</taxon>
        <taxon>Clostridia</taxon>
        <taxon>Lachnospirales</taxon>
        <taxon>Lachnospiraceae</taxon>
        <taxon>Hungatella</taxon>
    </lineage>
</organism>
<dbReference type="SUPFAM" id="SSF88659">
    <property type="entry name" value="Sigma3 and sigma4 domains of RNA polymerase sigma factors"/>
    <property type="match status" value="1"/>
</dbReference>
<dbReference type="AlphaFoldDB" id="D3ABT8"/>
<dbReference type="InterPro" id="IPR036388">
    <property type="entry name" value="WH-like_DNA-bd_sf"/>
</dbReference>
<dbReference type="Gene3D" id="1.10.10.10">
    <property type="entry name" value="Winged helix-like DNA-binding domain superfamily/Winged helix DNA-binding domain"/>
    <property type="match status" value="1"/>
</dbReference>
<reference evidence="1 2" key="1">
    <citation type="submission" date="2010-01" db="EMBL/GenBank/DDBJ databases">
        <authorList>
            <person name="Weinstock G."/>
            <person name="Sodergren E."/>
            <person name="Clifton S."/>
            <person name="Fulton L."/>
            <person name="Fulton B."/>
            <person name="Courtney L."/>
            <person name="Fronick C."/>
            <person name="Harrison M."/>
            <person name="Strong C."/>
            <person name="Farmer C."/>
            <person name="Delahaunty K."/>
            <person name="Markovic C."/>
            <person name="Hall O."/>
            <person name="Minx P."/>
            <person name="Tomlinson C."/>
            <person name="Mitreva M."/>
            <person name="Nelson J."/>
            <person name="Hou S."/>
            <person name="Wollam A."/>
            <person name="Pepin K.H."/>
            <person name="Johnson M."/>
            <person name="Bhonagiri V."/>
            <person name="Nash W.E."/>
            <person name="Warren W."/>
            <person name="Chinwalla A."/>
            <person name="Mardis E.R."/>
            <person name="Wilson R.K."/>
        </authorList>
    </citation>
    <scope>NUCLEOTIDE SEQUENCE [LARGE SCALE GENOMIC DNA]</scope>
    <source>
        <strain evidence="1 2">DSM 13479</strain>
    </source>
</reference>
<accession>D3ABT8</accession>
<proteinExistence type="predicted"/>